<evidence type="ECO:0008006" key="5">
    <source>
        <dbReference type="Google" id="ProtNLM"/>
    </source>
</evidence>
<dbReference type="SUPFAM" id="SSF55347">
    <property type="entry name" value="Glyceraldehyde-3-phosphate dehydrogenase-like, C-terminal domain"/>
    <property type="match status" value="1"/>
</dbReference>
<accession>A0A090DW01</accession>
<feature type="domain" description="GFO/IDH/MocA-like oxidoreductase" evidence="2">
    <location>
        <begin position="194"/>
        <end position="269"/>
    </location>
</feature>
<dbReference type="STRING" id="69974.MPLDJ20_170010"/>
<gene>
    <name evidence="3" type="ORF">MPL3356_290042</name>
</gene>
<dbReference type="InterPro" id="IPR000683">
    <property type="entry name" value="Gfo/Idh/MocA-like_OxRdtase_N"/>
</dbReference>
<reference evidence="4" key="1">
    <citation type="submission" date="2014-08" db="EMBL/GenBank/DDBJ databases">
        <authorList>
            <person name="Moulin L."/>
        </authorList>
    </citation>
    <scope>NUCLEOTIDE SEQUENCE [LARGE SCALE GENOMIC DNA]</scope>
</reference>
<dbReference type="EMBL" id="CCMZ01000022">
    <property type="protein sequence ID" value="CDX18907.1"/>
    <property type="molecule type" value="Genomic_DNA"/>
</dbReference>
<dbReference type="InterPro" id="IPR051317">
    <property type="entry name" value="Gfo/Idh/MocA_oxidoreduct"/>
</dbReference>
<dbReference type="Gene3D" id="3.30.360.10">
    <property type="entry name" value="Dihydrodipicolinate Reductase, domain 2"/>
    <property type="match status" value="1"/>
</dbReference>
<proteinExistence type="predicted"/>
<dbReference type="Pfam" id="PF22725">
    <property type="entry name" value="GFO_IDH_MocA_C3"/>
    <property type="match status" value="1"/>
</dbReference>
<dbReference type="AlphaFoldDB" id="A0A090DW01"/>
<name>A0A090DW01_MESPL</name>
<dbReference type="Pfam" id="PF01408">
    <property type="entry name" value="GFO_IDH_MocA"/>
    <property type="match status" value="1"/>
</dbReference>
<evidence type="ECO:0000313" key="3">
    <source>
        <dbReference type="EMBL" id="CDX18907.1"/>
    </source>
</evidence>
<evidence type="ECO:0000259" key="2">
    <source>
        <dbReference type="Pfam" id="PF22725"/>
    </source>
</evidence>
<organism evidence="3 4">
    <name type="scientific">Mesorhizobium plurifarium</name>
    <dbReference type="NCBI Taxonomy" id="69974"/>
    <lineage>
        <taxon>Bacteria</taxon>
        <taxon>Pseudomonadati</taxon>
        <taxon>Pseudomonadota</taxon>
        <taxon>Alphaproteobacteria</taxon>
        <taxon>Hyphomicrobiales</taxon>
        <taxon>Phyllobacteriaceae</taxon>
        <taxon>Mesorhizobium</taxon>
    </lineage>
</organism>
<keyword evidence="4" id="KW-1185">Reference proteome</keyword>
<feature type="domain" description="Gfo/Idh/MocA-like oxidoreductase N-terminal" evidence="1">
    <location>
        <begin position="10"/>
        <end position="130"/>
    </location>
</feature>
<sequence length="359" mass="39341">MPVKKDARCLRIGILGCGPISQFAHLESAQKGRNVVLQAVCDADVDLARRFGSFYDAISIYDDYDRMLADPEIEAVVIGISDAFHVPAAIKALSAGKHVLCEKPIAMSVEEAEDLKAHVERTGLVLQIGHMLRFDPGIQAAHEFVTKEMGSLLALKAWYCDSTHRYTMTDAVQPVPRHGAKALKPAGDQKADRQRYFMLAHGSHLVDLARYLAGPIKSVQARLLERFGAHCWFVDTEFENGALGHLDLTLPIRMDWHEGFQLYGENGSAVGKIFNPWYYKSSEVDIFRESSASSERVLGADGHFYRRQLEGFADVVLTGLPMNGASIEDGVASVRAMVAIGQSVRSGKPVDLADASGPV</sequence>
<dbReference type="SUPFAM" id="SSF51735">
    <property type="entry name" value="NAD(P)-binding Rossmann-fold domains"/>
    <property type="match status" value="1"/>
</dbReference>
<dbReference type="Gene3D" id="3.40.50.720">
    <property type="entry name" value="NAD(P)-binding Rossmann-like Domain"/>
    <property type="match status" value="1"/>
</dbReference>
<dbReference type="InterPro" id="IPR055170">
    <property type="entry name" value="GFO_IDH_MocA-like_dom"/>
</dbReference>
<dbReference type="Proteomes" id="UP000045285">
    <property type="component" value="Unassembled WGS sequence"/>
</dbReference>
<evidence type="ECO:0000313" key="4">
    <source>
        <dbReference type="Proteomes" id="UP000045285"/>
    </source>
</evidence>
<evidence type="ECO:0000259" key="1">
    <source>
        <dbReference type="Pfam" id="PF01408"/>
    </source>
</evidence>
<dbReference type="PANTHER" id="PTHR43708">
    <property type="entry name" value="CONSERVED EXPRESSED OXIDOREDUCTASE (EUROFUNG)"/>
    <property type="match status" value="1"/>
</dbReference>
<dbReference type="GO" id="GO:0000166">
    <property type="term" value="F:nucleotide binding"/>
    <property type="evidence" value="ECO:0007669"/>
    <property type="project" value="InterPro"/>
</dbReference>
<protein>
    <recommendedName>
        <fullName evidence="5">Oxidoreductase domain protein</fullName>
    </recommendedName>
</protein>
<dbReference type="InterPro" id="IPR036291">
    <property type="entry name" value="NAD(P)-bd_dom_sf"/>
</dbReference>
<dbReference type="PANTHER" id="PTHR43708:SF8">
    <property type="entry name" value="OXIDOREDUCTASE"/>
    <property type="match status" value="1"/>
</dbReference>